<dbReference type="STRING" id="530564.Psta_4013"/>
<keyword evidence="4" id="KW-1185">Reference proteome</keyword>
<dbReference type="OrthoDB" id="247273at2"/>
<dbReference type="Pfam" id="PF00498">
    <property type="entry name" value="FHA"/>
    <property type="match status" value="1"/>
</dbReference>
<dbReference type="SMART" id="SM00065">
    <property type="entry name" value="GAF"/>
    <property type="match status" value="1"/>
</dbReference>
<keyword evidence="1" id="KW-0378">Hydrolase</keyword>
<dbReference type="InterPro" id="IPR003018">
    <property type="entry name" value="GAF"/>
</dbReference>
<dbReference type="InterPro" id="IPR029016">
    <property type="entry name" value="GAF-like_dom_sf"/>
</dbReference>
<dbReference type="Gene3D" id="3.60.40.10">
    <property type="entry name" value="PPM-type phosphatase domain"/>
    <property type="match status" value="1"/>
</dbReference>
<dbReference type="HOGENOM" id="CLU_000445_43_6_0"/>
<evidence type="ECO:0000256" key="1">
    <source>
        <dbReference type="ARBA" id="ARBA00022801"/>
    </source>
</evidence>
<dbReference type="PROSITE" id="PS50006">
    <property type="entry name" value="FHA_DOMAIN"/>
    <property type="match status" value="1"/>
</dbReference>
<dbReference type="Pfam" id="PF01590">
    <property type="entry name" value="GAF"/>
    <property type="match status" value="1"/>
</dbReference>
<dbReference type="Pfam" id="PF07228">
    <property type="entry name" value="SpoIIE"/>
    <property type="match status" value="1"/>
</dbReference>
<organism evidence="3 4">
    <name type="scientific">Pirellula staleyi (strain ATCC 27377 / DSM 6068 / ICPB 4128)</name>
    <name type="common">Pirella staleyi</name>
    <dbReference type="NCBI Taxonomy" id="530564"/>
    <lineage>
        <taxon>Bacteria</taxon>
        <taxon>Pseudomonadati</taxon>
        <taxon>Planctomycetota</taxon>
        <taxon>Planctomycetia</taxon>
        <taxon>Pirellulales</taxon>
        <taxon>Pirellulaceae</taxon>
        <taxon>Pirellula</taxon>
    </lineage>
</organism>
<dbReference type="eggNOG" id="COG1716">
    <property type="taxonomic scope" value="Bacteria"/>
</dbReference>
<evidence type="ECO:0000313" key="4">
    <source>
        <dbReference type="Proteomes" id="UP000001887"/>
    </source>
</evidence>
<dbReference type="SMART" id="SM00240">
    <property type="entry name" value="FHA"/>
    <property type="match status" value="1"/>
</dbReference>
<sequence>MFYLTANNGPAAGRRYDLRDPKYVMGRHPDCDIVIEVGAVSRNHCQLVRDGNAYFLEDLGSRNGTFLNDEPSKIDGRRLLRHGDQVRVCEVTFTYAIEAPPQPVMAGNMLGGMIDGAGLGTLLVDDATQSGGGTIMSKLDVTSTSRGSLNISASPEVKLAALVEITQSLGRALVLDDVLPNLLKALFKIFVQADRGFIVLESPDGQLLPRWVRMRREDASDSLRISKTIIRHVMESREAILSADAASDERFEMSQSIADFRIRSMMCAPLIDSEGKAMGALQIDTLDQRKRFQPDDLELLASMASQASIAIQNAQLLESALKQKETERDMKLAHDVQMGFLPDRKPDLPGYEFYDYYKSTDLIGGDYFDYIPLPDGRLAIVVADVVGHGVAAALLMAKLSAETRYSLFSETTASAAMTMLNQRISALNIQRFVTMVLVILDPRTHHMTVASAGHMAPLVRKKTGEIIEPGEAVAGLPLGITDAVGYEQEEFTIAAGETVTLYTDGINEAIAADGSFYTIDRMRRHLERVGERPEAAGQRIIDDVRNHLTKAPQNDDMCLVCFGRKS</sequence>
<dbReference type="GO" id="GO:0016791">
    <property type="term" value="F:phosphatase activity"/>
    <property type="evidence" value="ECO:0007669"/>
    <property type="project" value="TreeGrafter"/>
</dbReference>
<evidence type="ECO:0000259" key="2">
    <source>
        <dbReference type="PROSITE" id="PS50006"/>
    </source>
</evidence>
<dbReference type="PANTHER" id="PTHR43156:SF2">
    <property type="entry name" value="STAGE II SPORULATION PROTEIN E"/>
    <property type="match status" value="1"/>
</dbReference>
<protein>
    <submittedName>
        <fullName evidence="3">Protein serine phosphatase with GAF(S) sensor(S)</fullName>
    </submittedName>
</protein>
<dbReference type="InterPro" id="IPR001932">
    <property type="entry name" value="PPM-type_phosphatase-like_dom"/>
</dbReference>
<reference evidence="3 4" key="1">
    <citation type="journal article" date="2009" name="Stand. Genomic Sci.">
        <title>Complete genome sequence of Pirellula staleyi type strain (ATCC 27377).</title>
        <authorList>
            <person name="Clum A."/>
            <person name="Tindall B.J."/>
            <person name="Sikorski J."/>
            <person name="Ivanova N."/>
            <person name="Mavrommatis K."/>
            <person name="Lucas S."/>
            <person name="Glavina del Rio T."/>
            <person name="Nolan M."/>
            <person name="Chen F."/>
            <person name="Tice H."/>
            <person name="Pitluck S."/>
            <person name="Cheng J.F."/>
            <person name="Chertkov O."/>
            <person name="Brettin T."/>
            <person name="Han C."/>
            <person name="Detter J.C."/>
            <person name="Kuske C."/>
            <person name="Bruce D."/>
            <person name="Goodwin L."/>
            <person name="Ovchinikova G."/>
            <person name="Pati A."/>
            <person name="Mikhailova N."/>
            <person name="Chen A."/>
            <person name="Palaniappan K."/>
            <person name="Land M."/>
            <person name="Hauser L."/>
            <person name="Chang Y.J."/>
            <person name="Jeffries C.D."/>
            <person name="Chain P."/>
            <person name="Rohde M."/>
            <person name="Goker M."/>
            <person name="Bristow J."/>
            <person name="Eisen J.A."/>
            <person name="Markowitz V."/>
            <person name="Hugenholtz P."/>
            <person name="Kyrpides N.C."/>
            <person name="Klenk H.P."/>
            <person name="Lapidus A."/>
        </authorList>
    </citation>
    <scope>NUCLEOTIDE SEQUENCE [LARGE SCALE GENOMIC DNA]</scope>
    <source>
        <strain evidence="4">ATCC 27377 / DSM 6068 / ICPB 4128</strain>
    </source>
</reference>
<evidence type="ECO:0000313" key="3">
    <source>
        <dbReference type="EMBL" id="ADB18667.1"/>
    </source>
</evidence>
<dbReference type="EMBL" id="CP001848">
    <property type="protein sequence ID" value="ADB18667.1"/>
    <property type="molecule type" value="Genomic_DNA"/>
</dbReference>
<proteinExistence type="predicted"/>
<accession>D2R256</accession>
<dbReference type="SMART" id="SM00331">
    <property type="entry name" value="PP2C_SIG"/>
    <property type="match status" value="1"/>
</dbReference>
<dbReference type="PANTHER" id="PTHR43156">
    <property type="entry name" value="STAGE II SPORULATION PROTEIN E-RELATED"/>
    <property type="match status" value="1"/>
</dbReference>
<gene>
    <name evidence="3" type="ordered locus">Psta_4013</name>
</gene>
<dbReference type="eggNOG" id="COG2208">
    <property type="taxonomic scope" value="Bacteria"/>
</dbReference>
<dbReference type="Proteomes" id="UP000001887">
    <property type="component" value="Chromosome"/>
</dbReference>
<dbReference type="SUPFAM" id="SSF81606">
    <property type="entry name" value="PP2C-like"/>
    <property type="match status" value="1"/>
</dbReference>
<dbReference type="eggNOG" id="COG2203">
    <property type="taxonomic scope" value="Bacteria"/>
</dbReference>
<dbReference type="InterPro" id="IPR036457">
    <property type="entry name" value="PPM-type-like_dom_sf"/>
</dbReference>
<dbReference type="InterPro" id="IPR052016">
    <property type="entry name" value="Bact_Sigma-Reg"/>
</dbReference>
<dbReference type="InterPro" id="IPR008984">
    <property type="entry name" value="SMAD_FHA_dom_sf"/>
</dbReference>
<dbReference type="SUPFAM" id="SSF49879">
    <property type="entry name" value="SMAD/FHA domain"/>
    <property type="match status" value="1"/>
</dbReference>
<dbReference type="Gene3D" id="2.60.200.20">
    <property type="match status" value="1"/>
</dbReference>
<dbReference type="AlphaFoldDB" id="D2R256"/>
<dbReference type="Gene3D" id="3.30.450.40">
    <property type="match status" value="1"/>
</dbReference>
<name>D2R256_PIRSD</name>
<dbReference type="CDD" id="cd00060">
    <property type="entry name" value="FHA"/>
    <property type="match status" value="1"/>
</dbReference>
<dbReference type="KEGG" id="psl:Psta_4013"/>
<feature type="domain" description="FHA" evidence="2">
    <location>
        <begin position="23"/>
        <end position="72"/>
    </location>
</feature>
<dbReference type="SUPFAM" id="SSF55781">
    <property type="entry name" value="GAF domain-like"/>
    <property type="match status" value="1"/>
</dbReference>
<dbReference type="InterPro" id="IPR000253">
    <property type="entry name" value="FHA_dom"/>
</dbReference>